<protein>
    <submittedName>
        <fullName evidence="2">Uncharacterized protein</fullName>
    </submittedName>
</protein>
<dbReference type="VEuPathDB" id="TriTrypDB:LdCL_310026800"/>
<evidence type="ECO:0000256" key="1">
    <source>
        <dbReference type="SAM" id="Phobius"/>
    </source>
</evidence>
<sequence>MSATHPSPSKSSLISRVSRSFCVVYALRGQRAAEATTHGNVDTAQGLLSMSLILHISQESSTAGRSFHLVQPKHPRRAAVPSEAASHHHATEELAGVCKGAANYHADYGNSDDGDSDEDEGDEREMFFGERRPPTVMRTGGGSHGVGGGCAPRYVDAAVMQRMAELTQETVQLRGEVARLREEQKLQRAGANVSSRVVFGILVACAWVIGLTAYGILYCIRRKQAARQQQLEEAAQAGGVQYGGATSPYGGPYGGPPVVHGAVVAYQEAPAASTDLAGVPPAHPGWELSNGAWRPSQQPTPLYPGVVVEQQQQPGNTTDAANIYGTAYYYTQPNEQQTAGTEPVKPL</sequence>
<comment type="caution">
    <text evidence="2">The sequence shown here is derived from an EMBL/GenBank/DDBJ whole genome shotgun (WGS) entry which is preliminary data.</text>
</comment>
<dbReference type="EMBL" id="RHLD01000005">
    <property type="protein sequence ID" value="TPP41430.1"/>
    <property type="molecule type" value="Genomic_DNA"/>
</dbReference>
<gene>
    <name evidence="2" type="ORF">CGC20_3200</name>
</gene>
<evidence type="ECO:0000313" key="3">
    <source>
        <dbReference type="Proteomes" id="UP000318821"/>
    </source>
</evidence>
<dbReference type="Proteomes" id="UP000318821">
    <property type="component" value="Unassembled WGS sequence"/>
</dbReference>
<feature type="transmembrane region" description="Helical" evidence="1">
    <location>
        <begin position="197"/>
        <end position="220"/>
    </location>
</feature>
<keyword evidence="1" id="KW-0812">Transmembrane</keyword>
<evidence type="ECO:0000313" key="2">
    <source>
        <dbReference type="EMBL" id="TPP41430.1"/>
    </source>
</evidence>
<accession>A0A504X5R2</accession>
<name>A0A504X5R2_LEIDO</name>
<proteinExistence type="predicted"/>
<keyword evidence="1" id="KW-0472">Membrane</keyword>
<reference evidence="3" key="1">
    <citation type="submission" date="2019-02" db="EMBL/GenBank/DDBJ databases">
        <title>FDA dAtabase for Regulatory Grade micrObial Sequences (FDA-ARGOS): Supporting development and validation of Infectious Disease Dx tests.</title>
        <authorList>
            <person name="Duncan R."/>
            <person name="Fisher C."/>
            <person name="Tallon L."/>
            <person name="Sadzewicz L."/>
            <person name="Sengamalay N."/>
            <person name="Ott S."/>
            <person name="Godinez A."/>
            <person name="Nagaraj S."/>
            <person name="Vavikolanu K."/>
            <person name="Vyas G."/>
            <person name="Nadendla S."/>
            <person name="Aluvathingal J."/>
            <person name="Sichtig H."/>
        </authorList>
    </citation>
    <scope>NUCLEOTIDE SEQUENCE [LARGE SCALE GENOMIC DNA]</scope>
    <source>
        <strain evidence="3">FDAARGOS_360</strain>
    </source>
</reference>
<organism evidence="2 3">
    <name type="scientific">Leishmania donovani</name>
    <dbReference type="NCBI Taxonomy" id="5661"/>
    <lineage>
        <taxon>Eukaryota</taxon>
        <taxon>Discoba</taxon>
        <taxon>Euglenozoa</taxon>
        <taxon>Kinetoplastea</taxon>
        <taxon>Metakinetoplastina</taxon>
        <taxon>Trypanosomatida</taxon>
        <taxon>Trypanosomatidae</taxon>
        <taxon>Leishmaniinae</taxon>
        <taxon>Leishmania</taxon>
    </lineage>
</organism>
<keyword evidence="1" id="KW-1133">Transmembrane helix</keyword>
<dbReference type="VEuPathDB" id="TriTrypDB:LDHU3_31.3400"/>
<dbReference type="AlphaFoldDB" id="A0A504X5R2"/>